<dbReference type="PANTHER" id="PTHR47506:SF6">
    <property type="entry name" value="HTH-TYPE TRANSCRIPTIONAL REPRESSOR NEMR"/>
    <property type="match status" value="1"/>
</dbReference>
<protein>
    <submittedName>
        <fullName evidence="6">Transcriptional regulator, TetR family</fullName>
    </submittedName>
</protein>
<dbReference type="InterPro" id="IPR041583">
    <property type="entry name" value="TetR_C_31"/>
</dbReference>
<dbReference type="InterPro" id="IPR036271">
    <property type="entry name" value="Tet_transcr_reg_TetR-rel_C_sf"/>
</dbReference>
<dbReference type="Gene3D" id="1.10.357.10">
    <property type="entry name" value="Tetracycline Repressor, domain 2"/>
    <property type="match status" value="1"/>
</dbReference>
<dbReference type="SUPFAM" id="SSF46689">
    <property type="entry name" value="Homeodomain-like"/>
    <property type="match status" value="1"/>
</dbReference>
<dbReference type="AlphaFoldDB" id="A0AAC9LF19"/>
<dbReference type="InterPro" id="IPR009057">
    <property type="entry name" value="Homeodomain-like_sf"/>
</dbReference>
<organism evidence="6 7">
    <name type="scientific">Actinoalloteichus fjordicus</name>
    <dbReference type="NCBI Taxonomy" id="1612552"/>
    <lineage>
        <taxon>Bacteria</taxon>
        <taxon>Bacillati</taxon>
        <taxon>Actinomycetota</taxon>
        <taxon>Actinomycetes</taxon>
        <taxon>Pseudonocardiales</taxon>
        <taxon>Pseudonocardiaceae</taxon>
        <taxon>Actinoalloteichus</taxon>
    </lineage>
</organism>
<evidence type="ECO:0000256" key="1">
    <source>
        <dbReference type="ARBA" id="ARBA00023015"/>
    </source>
</evidence>
<dbReference type="SUPFAM" id="SSF48498">
    <property type="entry name" value="Tetracyclin repressor-like, C-terminal domain"/>
    <property type="match status" value="1"/>
</dbReference>
<reference evidence="7" key="1">
    <citation type="submission" date="2016-06" db="EMBL/GenBank/DDBJ databases">
        <title>Complete genome sequence of Actinoalloteichus fjordicus DSM 46855 (=ADI127-17), type strain of the new species Actinoalloteichus fjordicus.</title>
        <authorList>
            <person name="Ruckert C."/>
            <person name="Nouioui I."/>
            <person name="Willmese J."/>
            <person name="van Wezel G."/>
            <person name="Klenk H.-P."/>
            <person name="Kalinowski J."/>
            <person name="Zotchev S.B."/>
        </authorList>
    </citation>
    <scope>NUCLEOTIDE SEQUENCE [LARGE SCALE GENOMIC DNA]</scope>
    <source>
        <strain evidence="7">ADI127-7</strain>
    </source>
</reference>
<dbReference type="EMBL" id="CP016076">
    <property type="protein sequence ID" value="APU16437.1"/>
    <property type="molecule type" value="Genomic_DNA"/>
</dbReference>
<dbReference type="Proteomes" id="UP000185511">
    <property type="component" value="Chromosome"/>
</dbReference>
<name>A0AAC9LF19_9PSEU</name>
<dbReference type="PANTHER" id="PTHR47506">
    <property type="entry name" value="TRANSCRIPTIONAL REGULATORY PROTEIN"/>
    <property type="match status" value="1"/>
</dbReference>
<evidence type="ECO:0000256" key="3">
    <source>
        <dbReference type="ARBA" id="ARBA00023163"/>
    </source>
</evidence>
<dbReference type="RefSeq" id="WP_075741972.1">
    <property type="nucleotide sequence ID" value="NZ_CP016076.1"/>
</dbReference>
<evidence type="ECO:0000313" key="7">
    <source>
        <dbReference type="Proteomes" id="UP000185511"/>
    </source>
</evidence>
<keyword evidence="7" id="KW-1185">Reference proteome</keyword>
<dbReference type="InterPro" id="IPR001647">
    <property type="entry name" value="HTH_TetR"/>
</dbReference>
<dbReference type="PRINTS" id="PR00455">
    <property type="entry name" value="HTHTETR"/>
</dbReference>
<evidence type="ECO:0000313" key="6">
    <source>
        <dbReference type="EMBL" id="APU16437.1"/>
    </source>
</evidence>
<dbReference type="PROSITE" id="PS50977">
    <property type="entry name" value="HTH_TETR_2"/>
    <property type="match status" value="1"/>
</dbReference>
<accession>A0AAC9LF19</accession>
<gene>
    <name evidence="6" type="ORF">UA74_22095</name>
</gene>
<sequence length="188" mass="20975">MSSPARRPPDPGRRDRIIEAALDVIAERGVAGTTHRRIAAAAGVPLGSMSYYFTGMDEVLFEAFTQLTRSMSRRYRRLLVEARTREQAGAAVVEIIAGTAYGTPREQRLTLELYAYTSRRPQLIEVMRDWMAASRASLSTHFSERTARALDALVEGLTIHDSMDSTPMRRSDVAAIVEAIIRLDDETM</sequence>
<dbReference type="KEGG" id="acad:UA74_22095"/>
<keyword evidence="3" id="KW-0804">Transcription</keyword>
<feature type="domain" description="HTH tetR-type" evidence="5">
    <location>
        <begin position="11"/>
        <end position="71"/>
    </location>
</feature>
<evidence type="ECO:0000256" key="2">
    <source>
        <dbReference type="ARBA" id="ARBA00023125"/>
    </source>
</evidence>
<keyword evidence="1" id="KW-0805">Transcription regulation</keyword>
<feature type="DNA-binding region" description="H-T-H motif" evidence="4">
    <location>
        <begin position="34"/>
        <end position="53"/>
    </location>
</feature>
<proteinExistence type="predicted"/>
<dbReference type="Pfam" id="PF00440">
    <property type="entry name" value="TetR_N"/>
    <property type="match status" value="1"/>
</dbReference>
<evidence type="ECO:0000259" key="5">
    <source>
        <dbReference type="PROSITE" id="PS50977"/>
    </source>
</evidence>
<evidence type="ECO:0000256" key="4">
    <source>
        <dbReference type="PROSITE-ProRule" id="PRU00335"/>
    </source>
</evidence>
<dbReference type="GO" id="GO:0003677">
    <property type="term" value="F:DNA binding"/>
    <property type="evidence" value="ECO:0007669"/>
    <property type="project" value="UniProtKB-UniRule"/>
</dbReference>
<dbReference type="Pfam" id="PF17940">
    <property type="entry name" value="TetR_C_31"/>
    <property type="match status" value="1"/>
</dbReference>
<keyword evidence="2 4" id="KW-0238">DNA-binding</keyword>